<dbReference type="EMBL" id="DRHY01000076">
    <property type="protein sequence ID" value="HEC73378.1"/>
    <property type="molecule type" value="Genomic_DNA"/>
</dbReference>
<sequence>MKSIWLVLFLLIISGTSHANTSNQSNEAVQVWRNTGMCLSFLESIRQTRKVSAEEEQWQKAVSRATLAFINASKSAGMHIDTSSQDAFHRDIQIYIDLFGKVLPVNDKSALSKLFDECTLQFY</sequence>
<gene>
    <name evidence="2" type="ORF">ENI26_03280</name>
</gene>
<keyword evidence="1" id="KW-0732">Signal</keyword>
<proteinExistence type="predicted"/>
<feature type="chain" id="PRO_5027593715" evidence="1">
    <location>
        <begin position="20"/>
        <end position="123"/>
    </location>
</feature>
<name>A0A7C1W5Z5_9GAMM</name>
<evidence type="ECO:0000256" key="1">
    <source>
        <dbReference type="SAM" id="SignalP"/>
    </source>
</evidence>
<dbReference type="AlphaFoldDB" id="A0A7C1W5Z5"/>
<dbReference type="Proteomes" id="UP000886384">
    <property type="component" value="Unassembled WGS sequence"/>
</dbReference>
<reference evidence="2" key="1">
    <citation type="journal article" date="2020" name="mSystems">
        <title>Genome- and Community-Level Interaction Insights into Carbon Utilization and Element Cycling Functions of Hydrothermarchaeota in Hydrothermal Sediment.</title>
        <authorList>
            <person name="Zhou Z."/>
            <person name="Liu Y."/>
            <person name="Xu W."/>
            <person name="Pan J."/>
            <person name="Luo Z.H."/>
            <person name="Li M."/>
        </authorList>
    </citation>
    <scope>NUCLEOTIDE SEQUENCE [LARGE SCALE GENOMIC DNA]</scope>
    <source>
        <strain evidence="2">HyVt-380</strain>
    </source>
</reference>
<accession>A0A7C1W5Z5</accession>
<feature type="signal peptide" evidence="1">
    <location>
        <begin position="1"/>
        <end position="19"/>
    </location>
</feature>
<organism evidence="2">
    <name type="scientific">Methylophaga aminisulfidivorans</name>
    <dbReference type="NCBI Taxonomy" id="230105"/>
    <lineage>
        <taxon>Bacteria</taxon>
        <taxon>Pseudomonadati</taxon>
        <taxon>Pseudomonadota</taxon>
        <taxon>Gammaproteobacteria</taxon>
        <taxon>Thiotrichales</taxon>
        <taxon>Piscirickettsiaceae</taxon>
        <taxon>Methylophaga</taxon>
    </lineage>
</organism>
<comment type="caution">
    <text evidence="2">The sequence shown here is derived from an EMBL/GenBank/DDBJ whole genome shotgun (WGS) entry which is preliminary data.</text>
</comment>
<protein>
    <submittedName>
        <fullName evidence="2">Uncharacterized protein</fullName>
    </submittedName>
</protein>
<evidence type="ECO:0000313" key="2">
    <source>
        <dbReference type="EMBL" id="HEC73378.1"/>
    </source>
</evidence>